<keyword evidence="3" id="KW-0560">Oxidoreductase</keyword>
<reference evidence="5 6" key="1">
    <citation type="submission" date="2016-05" db="EMBL/GenBank/DDBJ databases">
        <title>Comparative analysis of secretome profiles of manganese(II)-oxidizing ascomycete fungi.</title>
        <authorList>
            <consortium name="DOE Joint Genome Institute"/>
            <person name="Zeiner C.A."/>
            <person name="Purvine S.O."/>
            <person name="Zink E.M."/>
            <person name="Wu S."/>
            <person name="Pasa-Tolic L."/>
            <person name="Chaput D.L."/>
            <person name="Haridas S."/>
            <person name="Grigoriev I.V."/>
            <person name="Santelli C.M."/>
            <person name="Hansel C.M."/>
        </authorList>
    </citation>
    <scope>NUCLEOTIDE SEQUENCE [LARGE SCALE GENOMIC DNA]</scope>
    <source>
        <strain evidence="5 6">AP3s5-JAC2a</strain>
    </source>
</reference>
<keyword evidence="2" id="KW-0521">NADP</keyword>
<dbReference type="Gene3D" id="3.40.50.720">
    <property type="entry name" value="NAD(P)-binding Rossmann-like Domain"/>
    <property type="match status" value="1"/>
</dbReference>
<dbReference type="InParanoid" id="A0A177CL91"/>
<dbReference type="STRING" id="1460663.A0A177CL91"/>
<dbReference type="InterPro" id="IPR008030">
    <property type="entry name" value="NmrA-like"/>
</dbReference>
<dbReference type="InterPro" id="IPR036291">
    <property type="entry name" value="NAD(P)-bd_dom_sf"/>
</dbReference>
<dbReference type="GO" id="GO:0016491">
    <property type="term" value="F:oxidoreductase activity"/>
    <property type="evidence" value="ECO:0007669"/>
    <property type="project" value="UniProtKB-KW"/>
</dbReference>
<dbReference type="GeneID" id="28761374"/>
<dbReference type="PANTHER" id="PTHR42748">
    <property type="entry name" value="NITROGEN METABOLITE REPRESSION PROTEIN NMRA FAMILY MEMBER"/>
    <property type="match status" value="1"/>
</dbReference>
<dbReference type="OrthoDB" id="419598at2759"/>
<dbReference type="RefSeq" id="XP_018038366.1">
    <property type="nucleotide sequence ID" value="XM_018177888.1"/>
</dbReference>
<accession>A0A177CL91</accession>
<evidence type="ECO:0000259" key="4">
    <source>
        <dbReference type="Pfam" id="PF05368"/>
    </source>
</evidence>
<proteinExistence type="inferred from homology"/>
<feature type="domain" description="NmrA-like" evidence="4">
    <location>
        <begin position="1"/>
        <end position="265"/>
    </location>
</feature>
<evidence type="ECO:0000256" key="2">
    <source>
        <dbReference type="ARBA" id="ARBA00022857"/>
    </source>
</evidence>
<evidence type="ECO:0000313" key="6">
    <source>
        <dbReference type="Proteomes" id="UP000077069"/>
    </source>
</evidence>
<dbReference type="EMBL" id="KV441550">
    <property type="protein sequence ID" value="OAG08001.1"/>
    <property type="molecule type" value="Genomic_DNA"/>
</dbReference>
<dbReference type="PANTHER" id="PTHR42748:SF30">
    <property type="entry name" value="NMRA-LIKE DOMAIN-CONTAINING PROTEIN"/>
    <property type="match status" value="1"/>
</dbReference>
<dbReference type="AlphaFoldDB" id="A0A177CL91"/>
<organism evidence="5 6">
    <name type="scientific">Paraphaeosphaeria sporulosa</name>
    <dbReference type="NCBI Taxonomy" id="1460663"/>
    <lineage>
        <taxon>Eukaryota</taxon>
        <taxon>Fungi</taxon>
        <taxon>Dikarya</taxon>
        <taxon>Ascomycota</taxon>
        <taxon>Pezizomycotina</taxon>
        <taxon>Dothideomycetes</taxon>
        <taxon>Pleosporomycetidae</taxon>
        <taxon>Pleosporales</taxon>
        <taxon>Massarineae</taxon>
        <taxon>Didymosphaeriaceae</taxon>
        <taxon>Paraphaeosphaeria</taxon>
    </lineage>
</organism>
<dbReference type="GO" id="GO:0005634">
    <property type="term" value="C:nucleus"/>
    <property type="evidence" value="ECO:0007669"/>
    <property type="project" value="TreeGrafter"/>
</dbReference>
<evidence type="ECO:0000256" key="1">
    <source>
        <dbReference type="ARBA" id="ARBA00006328"/>
    </source>
</evidence>
<evidence type="ECO:0000313" key="5">
    <source>
        <dbReference type="EMBL" id="OAG08001.1"/>
    </source>
</evidence>
<name>A0A177CL91_9PLEO</name>
<dbReference type="InterPro" id="IPR051164">
    <property type="entry name" value="NmrA-like_oxidored"/>
</dbReference>
<comment type="similarity">
    <text evidence="1">Belongs to the NmrA-type oxidoreductase family.</text>
</comment>
<dbReference type="SUPFAM" id="SSF51735">
    <property type="entry name" value="NAD(P)-binding Rossmann-fold domains"/>
    <property type="match status" value="1"/>
</dbReference>
<protein>
    <submittedName>
        <fullName evidence="5">NAD(P)-binding protein</fullName>
    </submittedName>
</protein>
<keyword evidence="6" id="KW-1185">Reference proteome</keyword>
<dbReference type="Pfam" id="PF05368">
    <property type="entry name" value="NmrA"/>
    <property type="match status" value="1"/>
</dbReference>
<dbReference type="Proteomes" id="UP000077069">
    <property type="component" value="Unassembled WGS sequence"/>
</dbReference>
<sequence>MSKTALVIRATGSQGKGVVKHLAKSGWNVHAFVPDPSAERAVALKKFGDSVSLHKGSLDDAASVEAAIKGCNAVFLTQMPTWKDDSETREARMLLDAAKAAGVRHIAVSTQAGLSHPNVEQIFANPMIAPSVAGKIAVEKLVSECDIPWTALRPGWFNTNITLPVVDMMYPGLSDGKFINSYTPDLRICTVDPDDIGAFTAHVFDHPDQYAGRSVNIVSEEITVADIISEIERASGKTIDVHYRTEEENNKEAGNPFVIGQQLMKDLEGVADMDEVRSHGVPLTTFRQFLENNKDTVVPREGNHERLSADKLLSERVKA</sequence>
<gene>
    <name evidence="5" type="ORF">CC84DRAFT_1162029</name>
</gene>
<evidence type="ECO:0000256" key="3">
    <source>
        <dbReference type="ARBA" id="ARBA00023002"/>
    </source>
</evidence>